<proteinExistence type="predicted"/>
<protein>
    <submittedName>
        <fullName evidence="1">Uncharacterized protein</fullName>
    </submittedName>
</protein>
<comment type="caution">
    <text evidence="1">The sequence shown here is derived from an EMBL/GenBank/DDBJ whole genome shotgun (WGS) entry which is preliminary data.</text>
</comment>
<dbReference type="EMBL" id="CM056811">
    <property type="protein sequence ID" value="KAJ8635507.1"/>
    <property type="molecule type" value="Genomic_DNA"/>
</dbReference>
<sequence>MGGFLRYTPMSSIVAHASTALDLATIYRLLLRYPGAAVRTQFNAVSSGGMVGGSIEFLDGSDPVWAIYCSLNVADSIESSSNTKSARIPIWLLLPSWIITQESERWATSRLIVKIKRPQTLRALPKKGFWSSCILLQIAVKKTTQQALCSYRCNPPLAIEEKETGAAGSKPVTEKLAAI</sequence>
<dbReference type="Proteomes" id="UP001234297">
    <property type="component" value="Chromosome 3"/>
</dbReference>
<gene>
    <name evidence="1" type="ORF">MRB53_009774</name>
</gene>
<keyword evidence="2" id="KW-1185">Reference proteome</keyword>
<organism evidence="1 2">
    <name type="scientific">Persea americana</name>
    <name type="common">Avocado</name>
    <dbReference type="NCBI Taxonomy" id="3435"/>
    <lineage>
        <taxon>Eukaryota</taxon>
        <taxon>Viridiplantae</taxon>
        <taxon>Streptophyta</taxon>
        <taxon>Embryophyta</taxon>
        <taxon>Tracheophyta</taxon>
        <taxon>Spermatophyta</taxon>
        <taxon>Magnoliopsida</taxon>
        <taxon>Magnoliidae</taxon>
        <taxon>Laurales</taxon>
        <taxon>Lauraceae</taxon>
        <taxon>Persea</taxon>
    </lineage>
</organism>
<reference evidence="1 2" key="1">
    <citation type="journal article" date="2022" name="Hortic Res">
        <title>A haplotype resolved chromosomal level avocado genome allows analysis of novel avocado genes.</title>
        <authorList>
            <person name="Nath O."/>
            <person name="Fletcher S.J."/>
            <person name="Hayward A."/>
            <person name="Shaw L.M."/>
            <person name="Masouleh A.K."/>
            <person name="Furtado A."/>
            <person name="Henry R.J."/>
            <person name="Mitter N."/>
        </authorList>
    </citation>
    <scope>NUCLEOTIDE SEQUENCE [LARGE SCALE GENOMIC DNA]</scope>
    <source>
        <strain evidence="2">cv. Hass</strain>
    </source>
</reference>
<accession>A0ACC2LQZ6</accession>
<name>A0ACC2LQZ6_PERAE</name>
<evidence type="ECO:0000313" key="2">
    <source>
        <dbReference type="Proteomes" id="UP001234297"/>
    </source>
</evidence>
<evidence type="ECO:0000313" key="1">
    <source>
        <dbReference type="EMBL" id="KAJ8635507.1"/>
    </source>
</evidence>